<gene>
    <name evidence="1" type="ordered locus">VIT_15s0045g00750</name>
</gene>
<keyword evidence="2" id="KW-1185">Reference proteome</keyword>
<evidence type="ECO:0000313" key="2">
    <source>
        <dbReference type="Proteomes" id="UP000009183"/>
    </source>
</evidence>
<dbReference type="AlphaFoldDB" id="D7U5R0"/>
<dbReference type="EMBL" id="FN596510">
    <property type="protein sequence ID" value="CBI38079.3"/>
    <property type="molecule type" value="Genomic_DNA"/>
</dbReference>
<name>D7U5R0_VITVI</name>
<reference evidence="2" key="1">
    <citation type="journal article" date="2007" name="Nature">
        <title>The grapevine genome sequence suggests ancestral hexaploidization in major angiosperm phyla.</title>
        <authorList>
            <consortium name="The French-Italian Public Consortium for Grapevine Genome Characterization."/>
            <person name="Jaillon O."/>
            <person name="Aury J.-M."/>
            <person name="Noel B."/>
            <person name="Policriti A."/>
            <person name="Clepet C."/>
            <person name="Casagrande A."/>
            <person name="Choisne N."/>
            <person name="Aubourg S."/>
            <person name="Vitulo N."/>
            <person name="Jubin C."/>
            <person name="Vezzi A."/>
            <person name="Legeai F."/>
            <person name="Hugueney P."/>
            <person name="Dasilva C."/>
            <person name="Horner D."/>
            <person name="Mica E."/>
            <person name="Jublot D."/>
            <person name="Poulain J."/>
            <person name="Bruyere C."/>
            <person name="Billault A."/>
            <person name="Segurens B."/>
            <person name="Gouyvenoux M."/>
            <person name="Ugarte E."/>
            <person name="Cattonaro F."/>
            <person name="Anthouard V."/>
            <person name="Vico V."/>
            <person name="Del Fabbro C."/>
            <person name="Alaux M."/>
            <person name="Di Gaspero G."/>
            <person name="Dumas V."/>
            <person name="Felice N."/>
            <person name="Paillard S."/>
            <person name="Juman I."/>
            <person name="Moroldo M."/>
            <person name="Scalabrin S."/>
            <person name="Canaguier A."/>
            <person name="Le Clainche I."/>
            <person name="Malacrida G."/>
            <person name="Durand E."/>
            <person name="Pesole G."/>
            <person name="Laucou V."/>
            <person name="Chatelet P."/>
            <person name="Merdinoglu D."/>
            <person name="Delledonne M."/>
            <person name="Pezzotti M."/>
            <person name="Lecharny A."/>
            <person name="Scarpelli C."/>
            <person name="Artiguenave F."/>
            <person name="Pe M.E."/>
            <person name="Valle G."/>
            <person name="Morgante M."/>
            <person name="Caboche M."/>
            <person name="Adam-Blondon A.-F."/>
            <person name="Weissenbach J."/>
            <person name="Quetier F."/>
            <person name="Wincker P."/>
        </authorList>
    </citation>
    <scope>NUCLEOTIDE SEQUENCE [LARGE SCALE GENOMIC DNA]</scope>
    <source>
        <strain evidence="2">cv. Pinot noir / PN40024</strain>
    </source>
</reference>
<accession>D7U5R0</accession>
<dbReference type="InParanoid" id="D7U5R0"/>
<dbReference type="HOGENOM" id="CLU_2404009_0_0_1"/>
<organism evidence="1 2">
    <name type="scientific">Vitis vinifera</name>
    <name type="common">Grape</name>
    <dbReference type="NCBI Taxonomy" id="29760"/>
    <lineage>
        <taxon>Eukaryota</taxon>
        <taxon>Viridiplantae</taxon>
        <taxon>Streptophyta</taxon>
        <taxon>Embryophyta</taxon>
        <taxon>Tracheophyta</taxon>
        <taxon>Spermatophyta</taxon>
        <taxon>Magnoliopsida</taxon>
        <taxon>eudicotyledons</taxon>
        <taxon>Gunneridae</taxon>
        <taxon>Pentapetalae</taxon>
        <taxon>rosids</taxon>
        <taxon>Vitales</taxon>
        <taxon>Vitaceae</taxon>
        <taxon>Viteae</taxon>
        <taxon>Vitis</taxon>
    </lineage>
</organism>
<sequence>MTKIPPYARSSWNRVIKRKNLKNWILSIQILGRRILKKTDFIFHMQNKEEVFVCWTFYFEEMHRLTFVVEKCLLMMFPLFKNFEQIIFVRKHF</sequence>
<protein>
    <submittedName>
        <fullName evidence="1">Uncharacterized protein</fullName>
    </submittedName>
</protein>
<proteinExistence type="predicted"/>
<dbReference type="Proteomes" id="UP000009183">
    <property type="component" value="Chromosome 15"/>
</dbReference>
<evidence type="ECO:0000313" key="1">
    <source>
        <dbReference type="EMBL" id="CBI38079.3"/>
    </source>
</evidence>
<dbReference type="PaxDb" id="29760-VIT_15s0045g00750.t01"/>